<name>A0A9Q0HA98_9MAGN</name>
<dbReference type="OrthoDB" id="3945418at2759"/>
<keyword evidence="10 15" id="KW-0408">Iron</keyword>
<comment type="pathway">
    <text evidence="3">Hormone biosynthesis.</text>
</comment>
<keyword evidence="6 17" id="KW-0812">Transmembrane</keyword>
<dbReference type="InterPro" id="IPR001128">
    <property type="entry name" value="Cyt_P450"/>
</dbReference>
<dbReference type="GO" id="GO:0016132">
    <property type="term" value="P:brassinosteroid biosynthetic process"/>
    <property type="evidence" value="ECO:0007669"/>
    <property type="project" value="TreeGrafter"/>
</dbReference>
<dbReference type="GO" id="GO:0020037">
    <property type="term" value="F:heme binding"/>
    <property type="evidence" value="ECO:0007669"/>
    <property type="project" value="InterPro"/>
</dbReference>
<evidence type="ECO:0000256" key="7">
    <source>
        <dbReference type="ARBA" id="ARBA00022723"/>
    </source>
</evidence>
<protein>
    <recommendedName>
        <fullName evidence="20">Cytochrome P450</fullName>
    </recommendedName>
</protein>
<comment type="pathway">
    <text evidence="13">Plant hormone biosynthesis; brassinosteroid biosynthesis.</text>
</comment>
<gene>
    <name evidence="18" type="ORF">NE237_022646</name>
</gene>
<dbReference type="GO" id="GO:0005506">
    <property type="term" value="F:iron ion binding"/>
    <property type="evidence" value="ECO:0007669"/>
    <property type="project" value="InterPro"/>
</dbReference>
<evidence type="ECO:0008006" key="20">
    <source>
        <dbReference type="Google" id="ProtNLM"/>
    </source>
</evidence>
<dbReference type="InterPro" id="IPR017972">
    <property type="entry name" value="Cyt_P450_CS"/>
</dbReference>
<evidence type="ECO:0000256" key="6">
    <source>
        <dbReference type="ARBA" id="ARBA00022692"/>
    </source>
</evidence>
<dbReference type="PANTHER" id="PTHR24286:SF254">
    <property type="entry name" value="3-EPI-6-DEOXOCATHASTERONE 23-MONOOXYGENASE CYP90C1"/>
    <property type="match status" value="1"/>
</dbReference>
<keyword evidence="9 16" id="KW-0560">Oxidoreductase</keyword>
<dbReference type="SUPFAM" id="SSF48264">
    <property type="entry name" value="Cytochrome P450"/>
    <property type="match status" value="1"/>
</dbReference>
<dbReference type="GO" id="GO:0016020">
    <property type="term" value="C:membrane"/>
    <property type="evidence" value="ECO:0007669"/>
    <property type="project" value="UniProtKB-SubCell"/>
</dbReference>
<evidence type="ECO:0000313" key="19">
    <source>
        <dbReference type="Proteomes" id="UP001141806"/>
    </source>
</evidence>
<dbReference type="PRINTS" id="PR00465">
    <property type="entry name" value="EP450IV"/>
</dbReference>
<evidence type="ECO:0000256" key="3">
    <source>
        <dbReference type="ARBA" id="ARBA00004972"/>
    </source>
</evidence>
<dbReference type="PANTHER" id="PTHR24286">
    <property type="entry name" value="CYTOCHROME P450 26"/>
    <property type="match status" value="1"/>
</dbReference>
<evidence type="ECO:0000256" key="15">
    <source>
        <dbReference type="PIRSR" id="PIRSR602403-1"/>
    </source>
</evidence>
<dbReference type="GO" id="GO:0016125">
    <property type="term" value="P:sterol metabolic process"/>
    <property type="evidence" value="ECO:0007669"/>
    <property type="project" value="TreeGrafter"/>
</dbReference>
<dbReference type="GO" id="GO:0010268">
    <property type="term" value="P:brassinosteroid homeostasis"/>
    <property type="evidence" value="ECO:0007669"/>
    <property type="project" value="TreeGrafter"/>
</dbReference>
<evidence type="ECO:0000256" key="1">
    <source>
        <dbReference type="ARBA" id="ARBA00001971"/>
    </source>
</evidence>
<keyword evidence="12 17" id="KW-0472">Membrane</keyword>
<feature type="binding site" description="axial binding residue" evidence="15">
    <location>
        <position position="455"/>
    </location>
    <ligand>
        <name>heme</name>
        <dbReference type="ChEBI" id="CHEBI:30413"/>
    </ligand>
    <ligandPart>
        <name>Fe</name>
        <dbReference type="ChEBI" id="CHEBI:18248"/>
    </ligandPart>
</feature>
<proteinExistence type="inferred from homology"/>
<dbReference type="Proteomes" id="UP001141806">
    <property type="component" value="Unassembled WGS sequence"/>
</dbReference>
<dbReference type="GO" id="GO:0048443">
    <property type="term" value="P:stamen development"/>
    <property type="evidence" value="ECO:0007669"/>
    <property type="project" value="UniProtKB-ARBA"/>
</dbReference>
<evidence type="ECO:0000256" key="10">
    <source>
        <dbReference type="ARBA" id="ARBA00023004"/>
    </source>
</evidence>
<comment type="cofactor">
    <cofactor evidence="1 15">
        <name>heme</name>
        <dbReference type="ChEBI" id="CHEBI:30413"/>
    </cofactor>
</comment>
<evidence type="ECO:0000256" key="12">
    <source>
        <dbReference type="ARBA" id="ARBA00023136"/>
    </source>
</evidence>
<reference evidence="18" key="1">
    <citation type="journal article" date="2023" name="Plant J.">
        <title>The genome of the king protea, Protea cynaroides.</title>
        <authorList>
            <person name="Chang J."/>
            <person name="Duong T.A."/>
            <person name="Schoeman C."/>
            <person name="Ma X."/>
            <person name="Roodt D."/>
            <person name="Barker N."/>
            <person name="Li Z."/>
            <person name="Van de Peer Y."/>
            <person name="Mizrachi E."/>
        </authorList>
    </citation>
    <scope>NUCLEOTIDE SEQUENCE</scope>
    <source>
        <tissue evidence="18">Young leaves</tissue>
    </source>
</reference>
<evidence type="ECO:0000256" key="13">
    <source>
        <dbReference type="ARBA" id="ARBA00037910"/>
    </source>
</evidence>
<comment type="pathway">
    <text evidence="14">Steroid biosynthesis.</text>
</comment>
<dbReference type="GO" id="GO:0016709">
    <property type="term" value="F:oxidoreductase activity, acting on paired donors, with incorporation or reduction of molecular oxygen, NAD(P)H as one donor, and incorporation of one atom of oxygen"/>
    <property type="evidence" value="ECO:0007669"/>
    <property type="project" value="TreeGrafter"/>
</dbReference>
<evidence type="ECO:0000256" key="11">
    <source>
        <dbReference type="ARBA" id="ARBA00023033"/>
    </source>
</evidence>
<keyword evidence="11 16" id="KW-0503">Monooxygenase</keyword>
<dbReference type="GO" id="GO:0048441">
    <property type="term" value="P:petal development"/>
    <property type="evidence" value="ECO:0007669"/>
    <property type="project" value="UniProtKB-ARBA"/>
</dbReference>
<dbReference type="InterPro" id="IPR002403">
    <property type="entry name" value="Cyt_P450_E_grp-IV"/>
</dbReference>
<keyword evidence="5 15" id="KW-0349">Heme</keyword>
<dbReference type="GO" id="GO:0048366">
    <property type="term" value="P:leaf development"/>
    <property type="evidence" value="ECO:0007669"/>
    <property type="project" value="UniProtKB-ARBA"/>
</dbReference>
<evidence type="ECO:0000313" key="18">
    <source>
        <dbReference type="EMBL" id="KAJ4962707.1"/>
    </source>
</evidence>
<keyword evidence="8 17" id="KW-1133">Transmembrane helix</keyword>
<dbReference type="AlphaFoldDB" id="A0A9Q0HA98"/>
<evidence type="ECO:0000256" key="17">
    <source>
        <dbReference type="SAM" id="Phobius"/>
    </source>
</evidence>
<dbReference type="EMBL" id="JAMYWD010000008">
    <property type="protein sequence ID" value="KAJ4962707.1"/>
    <property type="molecule type" value="Genomic_DNA"/>
</dbReference>
<dbReference type="CDD" id="cd11043">
    <property type="entry name" value="CYP90-like"/>
    <property type="match status" value="1"/>
</dbReference>
<dbReference type="InterPro" id="IPR036396">
    <property type="entry name" value="Cyt_P450_sf"/>
</dbReference>
<evidence type="ECO:0000256" key="4">
    <source>
        <dbReference type="ARBA" id="ARBA00010617"/>
    </source>
</evidence>
<keyword evidence="7 15" id="KW-0479">Metal-binding</keyword>
<evidence type="ECO:0000256" key="16">
    <source>
        <dbReference type="RuleBase" id="RU000461"/>
    </source>
</evidence>
<organism evidence="18 19">
    <name type="scientific">Protea cynaroides</name>
    <dbReference type="NCBI Taxonomy" id="273540"/>
    <lineage>
        <taxon>Eukaryota</taxon>
        <taxon>Viridiplantae</taxon>
        <taxon>Streptophyta</taxon>
        <taxon>Embryophyta</taxon>
        <taxon>Tracheophyta</taxon>
        <taxon>Spermatophyta</taxon>
        <taxon>Magnoliopsida</taxon>
        <taxon>Proteales</taxon>
        <taxon>Proteaceae</taxon>
        <taxon>Protea</taxon>
    </lineage>
</organism>
<evidence type="ECO:0000256" key="8">
    <source>
        <dbReference type="ARBA" id="ARBA00022989"/>
    </source>
</evidence>
<dbReference type="FunFam" id="1.10.630.10:FF:000048">
    <property type="entry name" value="3-epi-6-deoxocathasterone 23-monooxygenase CYP90D1"/>
    <property type="match status" value="1"/>
</dbReference>
<comment type="subcellular location">
    <subcellularLocation>
        <location evidence="2">Membrane</location>
        <topology evidence="2">Single-pass membrane protein</topology>
    </subcellularLocation>
</comment>
<comment type="similarity">
    <text evidence="4 16">Belongs to the cytochrome P450 family.</text>
</comment>
<evidence type="ECO:0000256" key="5">
    <source>
        <dbReference type="ARBA" id="ARBA00022617"/>
    </source>
</evidence>
<dbReference type="PROSITE" id="PS00086">
    <property type="entry name" value="CYTOCHROME_P450"/>
    <property type="match status" value="1"/>
</dbReference>
<feature type="transmembrane region" description="Helical" evidence="17">
    <location>
        <begin position="6"/>
        <end position="23"/>
    </location>
</feature>
<accession>A0A9Q0HA98</accession>
<comment type="caution">
    <text evidence="18">The sequence shown here is derived from an EMBL/GenBank/DDBJ whole genome shotgun (WGS) entry which is preliminary data.</text>
</comment>
<dbReference type="Gene3D" id="1.10.630.10">
    <property type="entry name" value="Cytochrome P450"/>
    <property type="match status" value="1"/>
</dbReference>
<dbReference type="Pfam" id="PF00067">
    <property type="entry name" value="p450"/>
    <property type="match status" value="1"/>
</dbReference>
<dbReference type="PRINTS" id="PR00385">
    <property type="entry name" value="P450"/>
</dbReference>
<evidence type="ECO:0000256" key="9">
    <source>
        <dbReference type="ARBA" id="ARBA00023002"/>
    </source>
</evidence>
<keyword evidence="19" id="KW-1185">Reference proteome</keyword>
<evidence type="ECO:0000256" key="2">
    <source>
        <dbReference type="ARBA" id="ARBA00004167"/>
    </source>
</evidence>
<evidence type="ECO:0000256" key="14">
    <source>
        <dbReference type="ARBA" id="ARBA00060577"/>
    </source>
</evidence>
<sequence length="506" mass="58245">MELGLGFSILLGMIMGWLFWWKWKNKNNKEMEKKDDGDGGTIPKGSLGWPLIGETLDFITCGYSSRPVSFMEKRKSLYGKVFKSNLLGLPVIVSADPYVSKVVLQNDGSTFVPSYPKSLTELLGKDSILQMSGSMHKRVHGLIGSFLKSPQFKSRITREIQMSVLISMENWKDKNPVYIQEETKKITFEVLIMVLMSIGPGEELEFLRREFGEFIKGLICLPIKLPGTRFHKSLKAKERMVKMVRRIVEEKKLKLERTTATESESEGEGERGRRPIMDVVDVFLCDAVESNNMQQQQQRPSEVISENLIEMMIPGEDSVPTLMTFAVKYLSDSPLALKQLTEENMELKRRKDSTAEEYDWMDYMSLPFTQDVISETLRMTNIINAVWRKARKDVIIKGYLIPKGWCVMTSFASIHLDEENYENPYQFDPWRWQKKEGNLSNSNCFTPFGGGQRLCPGFELSRLEVSIFLHHLVTRYRWVAEEDYSISFPTVKMKKKLPIIVTPISL</sequence>